<sequence length="249" mass="25941">MTRTIDLNADLGEGCGDDEGLMEVISSANIACGGHAGDEMSMRTALQLAKRHGVAAGAHPSYPDKEHFGRRSMTVEPEALLETLSMQIANLAGFAAEEFVTLRHVKPHGALYNDAARDPALAAVVLAAIRKVLPDAALVGLANSALEQAAHAAGHPFIAEGFADRVYTEEGFLLPRSEEGAVIEAESCRIAQALALAKGRPVATAKGDDITIPVETICVHGDTPGALNSAKAIRAALEHDGLAVRVATP</sequence>
<dbReference type="AlphaFoldDB" id="A0A371RJ64"/>
<name>A0A371RJ64_9PROT</name>
<dbReference type="EMBL" id="QUQO01000001">
    <property type="protein sequence ID" value="RFB05484.1"/>
    <property type="molecule type" value="Genomic_DNA"/>
</dbReference>
<proteinExistence type="predicted"/>
<dbReference type="InterPro" id="IPR011330">
    <property type="entry name" value="Glyco_hydro/deAcase_b/a-brl"/>
</dbReference>
<dbReference type="EC" id="3.5.2.9" evidence="1"/>
<dbReference type="FunCoup" id="A0A371RJ64">
    <property type="interactions" value="38"/>
</dbReference>
<dbReference type="RefSeq" id="WP_116392117.1">
    <property type="nucleotide sequence ID" value="NZ_QUQO01000001.1"/>
</dbReference>
<organism evidence="1 2">
    <name type="scientific">Parvularcula marina</name>
    <dbReference type="NCBI Taxonomy" id="2292771"/>
    <lineage>
        <taxon>Bacteria</taxon>
        <taxon>Pseudomonadati</taxon>
        <taxon>Pseudomonadota</taxon>
        <taxon>Alphaproteobacteria</taxon>
        <taxon>Parvularculales</taxon>
        <taxon>Parvularculaceae</taxon>
        <taxon>Parvularcula</taxon>
    </lineage>
</organism>
<dbReference type="OrthoDB" id="9773478at2"/>
<dbReference type="Pfam" id="PF03746">
    <property type="entry name" value="LamB_YcsF"/>
    <property type="match status" value="1"/>
</dbReference>
<dbReference type="NCBIfam" id="NF003814">
    <property type="entry name" value="PRK05406.1-3"/>
    <property type="match status" value="1"/>
</dbReference>
<dbReference type="InterPro" id="IPR005501">
    <property type="entry name" value="LamB/YcsF/PxpA-like"/>
</dbReference>
<dbReference type="GO" id="GO:0017168">
    <property type="term" value="F:5-oxoprolinase (ATP-hydrolyzing) activity"/>
    <property type="evidence" value="ECO:0007669"/>
    <property type="project" value="UniProtKB-EC"/>
</dbReference>
<keyword evidence="1" id="KW-0378">Hydrolase</keyword>
<dbReference type="InParanoid" id="A0A371RJ64"/>
<dbReference type="PANTHER" id="PTHR30292:SF0">
    <property type="entry name" value="5-OXOPROLINASE SUBUNIT A"/>
    <property type="match status" value="1"/>
</dbReference>
<comment type="caution">
    <text evidence="1">The sequence shown here is derived from an EMBL/GenBank/DDBJ whole genome shotgun (WGS) entry which is preliminary data.</text>
</comment>
<protein>
    <submittedName>
        <fullName evidence="1">5-oxoprolinase subunit PxpA</fullName>
        <ecNumber evidence="1">3.5.2.9</ecNumber>
    </submittedName>
</protein>
<evidence type="ECO:0000313" key="1">
    <source>
        <dbReference type="EMBL" id="RFB05484.1"/>
    </source>
</evidence>
<dbReference type="Proteomes" id="UP000264589">
    <property type="component" value="Unassembled WGS sequence"/>
</dbReference>
<dbReference type="SUPFAM" id="SSF88713">
    <property type="entry name" value="Glycoside hydrolase/deacetylase"/>
    <property type="match status" value="1"/>
</dbReference>
<dbReference type="NCBIfam" id="NF003816">
    <property type="entry name" value="PRK05406.1-5"/>
    <property type="match status" value="1"/>
</dbReference>
<reference evidence="1 2" key="1">
    <citation type="submission" date="2018-08" db="EMBL/GenBank/DDBJ databases">
        <title>Parvularcula sp. SM1705, isolated from surface water of the South Sea China.</title>
        <authorList>
            <person name="Sun L."/>
        </authorList>
    </citation>
    <scope>NUCLEOTIDE SEQUENCE [LARGE SCALE GENOMIC DNA]</scope>
    <source>
        <strain evidence="1 2">SM1705</strain>
    </source>
</reference>
<evidence type="ECO:0000313" key="2">
    <source>
        <dbReference type="Proteomes" id="UP000264589"/>
    </source>
</evidence>
<gene>
    <name evidence="1" type="primary">pxpA</name>
    <name evidence="1" type="ORF">DX908_09560</name>
</gene>
<dbReference type="CDD" id="cd10801">
    <property type="entry name" value="LamB_YcsF_like_1"/>
    <property type="match status" value="1"/>
</dbReference>
<keyword evidence="2" id="KW-1185">Reference proteome</keyword>
<accession>A0A371RJ64</accession>
<dbReference type="GO" id="GO:0005975">
    <property type="term" value="P:carbohydrate metabolic process"/>
    <property type="evidence" value="ECO:0007669"/>
    <property type="project" value="InterPro"/>
</dbReference>
<dbReference type="PANTHER" id="PTHR30292">
    <property type="entry name" value="UNCHARACTERIZED PROTEIN YBGL-RELATED"/>
    <property type="match status" value="1"/>
</dbReference>
<dbReference type="Gene3D" id="3.20.20.370">
    <property type="entry name" value="Glycoside hydrolase/deacetylase"/>
    <property type="match status" value="1"/>
</dbReference>